<dbReference type="InterPro" id="IPR000994">
    <property type="entry name" value="Pept_M24"/>
</dbReference>
<dbReference type="GO" id="GO:0046872">
    <property type="term" value="F:metal ion binding"/>
    <property type="evidence" value="ECO:0007669"/>
    <property type="project" value="UniProtKB-KW"/>
</dbReference>
<dbReference type="Gene3D" id="3.90.230.10">
    <property type="entry name" value="Creatinase/methionine aminopeptidase superfamily"/>
    <property type="match status" value="1"/>
</dbReference>
<dbReference type="GO" id="GO:0008235">
    <property type="term" value="F:metalloexopeptidase activity"/>
    <property type="evidence" value="ECO:0000318"/>
    <property type="project" value="GO_Central"/>
</dbReference>
<comment type="cofactor">
    <cofactor evidence="3">
        <name>Fe(2+)</name>
        <dbReference type="ChEBI" id="CHEBI:29033"/>
    </cofactor>
</comment>
<dbReference type="VEuPathDB" id="TrichDB:TVAG_410220"/>
<dbReference type="Gene3D" id="1.10.10.10">
    <property type="entry name" value="Winged helix-like DNA-binding domain superfamily/Winged helix DNA-binding domain"/>
    <property type="match status" value="1"/>
</dbReference>
<dbReference type="KEGG" id="tva:5464683"/>
<evidence type="ECO:0000256" key="7">
    <source>
        <dbReference type="ARBA" id="ARBA00022801"/>
    </source>
</evidence>
<dbReference type="Proteomes" id="UP000001542">
    <property type="component" value="Unassembled WGS sequence"/>
</dbReference>
<evidence type="ECO:0000256" key="3">
    <source>
        <dbReference type="ARBA" id="ARBA00001954"/>
    </source>
</evidence>
<comment type="similarity">
    <text evidence="8">Belongs to the peptidase M24A family.</text>
</comment>
<feature type="domain" description="Peptidase M24" evidence="9">
    <location>
        <begin position="102"/>
        <end position="310"/>
    </location>
</feature>
<evidence type="ECO:0000256" key="1">
    <source>
        <dbReference type="ARBA" id="ARBA00000294"/>
    </source>
</evidence>
<comment type="cofactor">
    <cofactor evidence="2">
        <name>Mn(2+)</name>
        <dbReference type="ChEBI" id="CHEBI:29035"/>
    </cofactor>
</comment>
<dbReference type="GO" id="GO:0070006">
    <property type="term" value="F:metalloaminopeptidase activity"/>
    <property type="evidence" value="ECO:0007669"/>
    <property type="project" value="InterPro"/>
</dbReference>
<dbReference type="InterPro" id="IPR050247">
    <property type="entry name" value="Met_Aminopeptidase_Type2"/>
</dbReference>
<dbReference type="AlphaFoldDB" id="A2DKI5"/>
<evidence type="ECO:0000313" key="11">
    <source>
        <dbReference type="Proteomes" id="UP000001542"/>
    </source>
</evidence>
<dbReference type="InterPro" id="IPR036390">
    <property type="entry name" value="WH_DNA-bd_sf"/>
</dbReference>
<dbReference type="InterPro" id="IPR001714">
    <property type="entry name" value="Pept_M24_MAP"/>
</dbReference>
<dbReference type="GO" id="GO:0006508">
    <property type="term" value="P:proteolysis"/>
    <property type="evidence" value="ECO:0007669"/>
    <property type="project" value="UniProtKB-KW"/>
</dbReference>
<protein>
    <recommendedName>
        <fullName evidence="8">Methionine aminopeptidase</fullName>
        <ecNumber evidence="8">3.4.11.18</ecNumber>
    </recommendedName>
</protein>
<keyword evidence="5 8" id="KW-0645">Protease</keyword>
<sequence length="411" mass="45754">MSRKAGKKGAKPKIEDDDDDQMAFLLAAAAKNNAKKEEEAKKVLIPDEVFKDLPEPPLKLHPDGNFGERCIQKYSDEMLAKVTVDTSAEERLAELKEALPSFREAGIIHQSVCEWAMRSEIIKPGVNLNDMCARIEEGVRRMVEFNPPVRGLAFPCGCSINNCAAHYSPLPGDTRVLQKDDVMKIDFGVAINGYIIDSAFTACFDPRFDPLIEASKQATETAVKMAGPEARISEIAAQIEEVITSYSIELNGKTIPLKPVYNLTGHQLGKYIIHCGKSIPLTNRSHTTDKMLPGEVYACETFATTGKGIVFDDGITSHFMTVKQPPTPKSGSEQKLLTLLQDNFKTMAFCQRFIERAGDRTYSLTLNELIKNKIVKPYPPLSDVEGSYVSQHEHTYALFEDHKEVFSKPFM</sequence>
<dbReference type="GO" id="GO:0004239">
    <property type="term" value="F:initiator methionyl aminopeptidase activity"/>
    <property type="evidence" value="ECO:0007669"/>
    <property type="project" value="UniProtKB-EC"/>
</dbReference>
<keyword evidence="7" id="KW-0378">Hydrolase</keyword>
<comment type="cofactor">
    <cofactor evidence="8">
        <name>Co(2+)</name>
        <dbReference type="ChEBI" id="CHEBI:48828"/>
    </cofactor>
    <cofactor evidence="8">
        <name>Zn(2+)</name>
        <dbReference type="ChEBI" id="CHEBI:29105"/>
    </cofactor>
    <cofactor evidence="8">
        <name>Mn(2+)</name>
        <dbReference type="ChEBI" id="CHEBI:29035"/>
    </cofactor>
    <cofactor evidence="8">
        <name>Fe(2+)</name>
        <dbReference type="ChEBI" id="CHEBI:29033"/>
    </cofactor>
    <text evidence="8">Binds 2 divalent metal cations per subunit. Has a high-affinity and a low affinity metal-binding site. The true nature of the physiological cofactor is under debate. The enzyme is active with cobalt, zinc, manganese or divalent iron ions.</text>
</comment>
<dbReference type="Pfam" id="PF00557">
    <property type="entry name" value="Peptidase_M24"/>
    <property type="match status" value="1"/>
</dbReference>
<comment type="function">
    <text evidence="8">Cotranslationally removes the N-terminal methionine from nascent proteins. The N-terminal methionine is often cleaved when the second residue in the primary sequence is small and uncharged (Met-Ala-, Cys, Gly, Pro, Ser, Thr, or Val).</text>
</comment>
<dbReference type="InterPro" id="IPR036388">
    <property type="entry name" value="WH-like_DNA-bd_sf"/>
</dbReference>
<dbReference type="GO" id="GO:0004177">
    <property type="term" value="F:aminopeptidase activity"/>
    <property type="evidence" value="ECO:0000318"/>
    <property type="project" value="GO_Central"/>
</dbReference>
<keyword evidence="4 8" id="KW-0031">Aminopeptidase</keyword>
<dbReference type="InterPro" id="IPR036005">
    <property type="entry name" value="Creatinase/aminopeptidase-like"/>
</dbReference>
<dbReference type="STRING" id="5722.A2DKI5"/>
<reference evidence="10" key="2">
    <citation type="journal article" date="2007" name="Science">
        <title>Draft genome sequence of the sexually transmitted pathogen Trichomonas vaginalis.</title>
        <authorList>
            <person name="Carlton J.M."/>
            <person name="Hirt R.P."/>
            <person name="Silva J.C."/>
            <person name="Delcher A.L."/>
            <person name="Schatz M."/>
            <person name="Zhao Q."/>
            <person name="Wortman J.R."/>
            <person name="Bidwell S.L."/>
            <person name="Alsmark U.C.M."/>
            <person name="Besteiro S."/>
            <person name="Sicheritz-Ponten T."/>
            <person name="Noel C.J."/>
            <person name="Dacks J.B."/>
            <person name="Foster P.G."/>
            <person name="Simillion C."/>
            <person name="Van de Peer Y."/>
            <person name="Miranda-Saavedra D."/>
            <person name="Barton G.J."/>
            <person name="Westrop G.D."/>
            <person name="Mueller S."/>
            <person name="Dessi D."/>
            <person name="Fiori P.L."/>
            <person name="Ren Q."/>
            <person name="Paulsen I."/>
            <person name="Zhang H."/>
            <person name="Bastida-Corcuera F.D."/>
            <person name="Simoes-Barbosa A."/>
            <person name="Brown M.T."/>
            <person name="Hayes R.D."/>
            <person name="Mukherjee M."/>
            <person name="Okumura C.Y."/>
            <person name="Schneider R."/>
            <person name="Smith A.J."/>
            <person name="Vanacova S."/>
            <person name="Villalvazo M."/>
            <person name="Haas B.J."/>
            <person name="Pertea M."/>
            <person name="Feldblyum T.V."/>
            <person name="Utterback T.R."/>
            <person name="Shu C.L."/>
            <person name="Osoegawa K."/>
            <person name="de Jong P.J."/>
            <person name="Hrdy I."/>
            <person name="Horvathova L."/>
            <person name="Zubacova Z."/>
            <person name="Dolezal P."/>
            <person name="Malik S.B."/>
            <person name="Logsdon J.M. Jr."/>
            <person name="Henze K."/>
            <person name="Gupta A."/>
            <person name="Wang C.C."/>
            <person name="Dunne R.L."/>
            <person name="Upcroft J.A."/>
            <person name="Upcroft P."/>
            <person name="White O."/>
            <person name="Salzberg S.L."/>
            <person name="Tang P."/>
            <person name="Chiu C.-H."/>
            <person name="Lee Y.-S."/>
            <person name="Embley T.M."/>
            <person name="Coombs G.H."/>
            <person name="Mottram J.C."/>
            <person name="Tachezy J."/>
            <person name="Fraser-Liggett C.M."/>
            <person name="Johnson P.J."/>
        </authorList>
    </citation>
    <scope>NUCLEOTIDE SEQUENCE [LARGE SCALE GENOMIC DNA]</scope>
    <source>
        <strain evidence="10">G3</strain>
    </source>
</reference>
<dbReference type="EMBL" id="DS113211">
    <property type="protein sequence ID" value="EAY19162.1"/>
    <property type="molecule type" value="Genomic_DNA"/>
</dbReference>
<dbReference type="PANTHER" id="PTHR45777">
    <property type="entry name" value="METHIONINE AMINOPEPTIDASE 2"/>
    <property type="match status" value="1"/>
</dbReference>
<dbReference type="SUPFAM" id="SSF55920">
    <property type="entry name" value="Creatinase/aminopeptidase"/>
    <property type="match status" value="1"/>
</dbReference>
<accession>A2DKI5</accession>
<keyword evidence="6 8" id="KW-0479">Metal-binding</keyword>
<dbReference type="SUPFAM" id="SSF46785">
    <property type="entry name" value="Winged helix' DNA-binding domain"/>
    <property type="match status" value="1"/>
</dbReference>
<dbReference type="InterPro" id="IPR002468">
    <property type="entry name" value="Pept_M24A_MAP2"/>
</dbReference>
<name>A2DKI5_TRIV3</name>
<organism evidence="10 11">
    <name type="scientific">Trichomonas vaginalis (strain ATCC PRA-98 / G3)</name>
    <dbReference type="NCBI Taxonomy" id="412133"/>
    <lineage>
        <taxon>Eukaryota</taxon>
        <taxon>Metamonada</taxon>
        <taxon>Parabasalia</taxon>
        <taxon>Trichomonadida</taxon>
        <taxon>Trichomonadidae</taxon>
        <taxon>Trichomonas</taxon>
    </lineage>
</organism>
<dbReference type="OrthoDB" id="7848262at2759"/>
<evidence type="ECO:0000256" key="2">
    <source>
        <dbReference type="ARBA" id="ARBA00001936"/>
    </source>
</evidence>
<dbReference type="PANTHER" id="PTHR45777:SF2">
    <property type="entry name" value="METHIONINE AMINOPEPTIDASE 2"/>
    <property type="match status" value="1"/>
</dbReference>
<evidence type="ECO:0000313" key="10">
    <source>
        <dbReference type="EMBL" id="EAY19162.1"/>
    </source>
</evidence>
<evidence type="ECO:0000256" key="5">
    <source>
        <dbReference type="ARBA" id="ARBA00022670"/>
    </source>
</evidence>
<dbReference type="EC" id="3.4.11.18" evidence="8"/>
<dbReference type="RefSeq" id="XP_001580148.1">
    <property type="nucleotide sequence ID" value="XM_001580098.1"/>
</dbReference>
<evidence type="ECO:0000256" key="4">
    <source>
        <dbReference type="ARBA" id="ARBA00022438"/>
    </source>
</evidence>
<reference evidence="10" key="1">
    <citation type="submission" date="2006-10" db="EMBL/GenBank/DDBJ databases">
        <authorList>
            <person name="Amadeo P."/>
            <person name="Zhao Q."/>
            <person name="Wortman J."/>
            <person name="Fraser-Liggett C."/>
            <person name="Carlton J."/>
        </authorList>
    </citation>
    <scope>NUCLEOTIDE SEQUENCE</scope>
    <source>
        <strain evidence="10">G3</strain>
    </source>
</reference>
<dbReference type="PRINTS" id="PR00599">
    <property type="entry name" value="MAPEPTIDASE"/>
</dbReference>
<evidence type="ECO:0000259" key="9">
    <source>
        <dbReference type="Pfam" id="PF00557"/>
    </source>
</evidence>
<dbReference type="InParanoid" id="A2DKI5"/>
<dbReference type="OMA" id="LHVGQNE"/>
<dbReference type="VEuPathDB" id="TrichDB:TVAGG3_0996870"/>
<dbReference type="eggNOG" id="KOG2775">
    <property type="taxonomic scope" value="Eukaryota"/>
</dbReference>
<proteinExistence type="inferred from homology"/>
<gene>
    <name evidence="10" type="ORF">TVAG_190580</name>
</gene>
<dbReference type="GO" id="GO:0005737">
    <property type="term" value="C:cytoplasm"/>
    <property type="evidence" value="ECO:0000318"/>
    <property type="project" value="GO_Central"/>
</dbReference>
<dbReference type="NCBIfam" id="TIGR00501">
    <property type="entry name" value="met_pdase_II"/>
    <property type="match status" value="1"/>
</dbReference>
<comment type="catalytic activity">
    <reaction evidence="1 8">
        <text>Release of N-terminal amino acids, preferentially methionine, from peptides and arylamides.</text>
        <dbReference type="EC" id="3.4.11.18"/>
    </reaction>
</comment>
<keyword evidence="11" id="KW-1185">Reference proteome</keyword>
<evidence type="ECO:0000256" key="6">
    <source>
        <dbReference type="ARBA" id="ARBA00022723"/>
    </source>
</evidence>
<evidence type="ECO:0000256" key="8">
    <source>
        <dbReference type="RuleBase" id="RU003653"/>
    </source>
</evidence>